<dbReference type="InterPro" id="IPR025495">
    <property type="entry name" value="DUF4386"/>
</dbReference>
<evidence type="ECO:0000313" key="3">
    <source>
        <dbReference type="Proteomes" id="UP000294894"/>
    </source>
</evidence>
<feature type="transmembrane region" description="Helical" evidence="1">
    <location>
        <begin position="188"/>
        <end position="211"/>
    </location>
</feature>
<feature type="transmembrane region" description="Helical" evidence="1">
    <location>
        <begin position="76"/>
        <end position="97"/>
    </location>
</feature>
<dbReference type="AlphaFoldDB" id="A0A4P7GJ97"/>
<evidence type="ECO:0000256" key="1">
    <source>
        <dbReference type="SAM" id="Phobius"/>
    </source>
</evidence>
<dbReference type="Proteomes" id="UP000294894">
    <property type="component" value="Chromosome"/>
</dbReference>
<proteinExistence type="predicted"/>
<dbReference type="KEGG" id="noy:EXE57_05680"/>
<accession>A0A4P7GJ97</accession>
<dbReference type="OrthoDB" id="1160166at2"/>
<organism evidence="2 3">
    <name type="scientific">Nocardioides euryhalodurans</name>
    <dbReference type="NCBI Taxonomy" id="2518370"/>
    <lineage>
        <taxon>Bacteria</taxon>
        <taxon>Bacillati</taxon>
        <taxon>Actinomycetota</taxon>
        <taxon>Actinomycetes</taxon>
        <taxon>Propionibacteriales</taxon>
        <taxon>Nocardioidaceae</taxon>
        <taxon>Nocardioides</taxon>
    </lineage>
</organism>
<sequence length="262" mass="27493">MNTLTTTSNPVNNAPTTSRRWTPRAVARTAGVFYLVIFTCGLFSELYVRGTLVDPASAAATAANITESSGLFRVGFLADTLMVLCDVAVAVLLYVLLRPVSRTLSTLAAAFRLTQAAVLGSILLAQFAALLLLDPAGPGAGLSTDDRDALVGLTMEAHSYGYLIGLVFFAAHLLVLAYLLIKSSWFPSWLGGILGVAGVGYAADSLGFFLLPGYDGTLSPVLLAPAVIAEFSMIAWLLLRGVRMDAGQRDVDGVDSQTGVTA</sequence>
<evidence type="ECO:0000313" key="2">
    <source>
        <dbReference type="EMBL" id="QBR91819.1"/>
    </source>
</evidence>
<feature type="transmembrane region" description="Helical" evidence="1">
    <location>
        <begin position="109"/>
        <end position="133"/>
    </location>
</feature>
<gene>
    <name evidence="2" type="ORF">EXE57_05680</name>
</gene>
<keyword evidence="1" id="KW-0472">Membrane</keyword>
<feature type="transmembrane region" description="Helical" evidence="1">
    <location>
        <begin position="160"/>
        <end position="181"/>
    </location>
</feature>
<name>A0A4P7GJ97_9ACTN</name>
<keyword evidence="1" id="KW-0812">Transmembrane</keyword>
<dbReference type="RefSeq" id="WP_135074852.1">
    <property type="nucleotide sequence ID" value="NZ_CP038267.1"/>
</dbReference>
<keyword evidence="3" id="KW-1185">Reference proteome</keyword>
<keyword evidence="1" id="KW-1133">Transmembrane helix</keyword>
<protein>
    <submittedName>
        <fullName evidence="2">DUF4386 domain-containing protein</fullName>
    </submittedName>
</protein>
<feature type="transmembrane region" description="Helical" evidence="1">
    <location>
        <begin position="25"/>
        <end position="44"/>
    </location>
</feature>
<dbReference type="EMBL" id="CP038267">
    <property type="protein sequence ID" value="QBR91819.1"/>
    <property type="molecule type" value="Genomic_DNA"/>
</dbReference>
<feature type="transmembrane region" description="Helical" evidence="1">
    <location>
        <begin position="217"/>
        <end position="239"/>
    </location>
</feature>
<reference evidence="2 3" key="1">
    <citation type="submission" date="2019-03" db="EMBL/GenBank/DDBJ databases">
        <title>Three New Species of Nocardioides, Nocardioides euryhalodurans sp. nov., Nocardioides seonyuensis sp. nov. and Nocardioides eburneoflavus sp. nov., Iolated from Soil.</title>
        <authorList>
            <person name="Roh S.G."/>
            <person name="Lee C."/>
            <person name="Kim M.-K."/>
            <person name="Kim S.B."/>
        </authorList>
    </citation>
    <scope>NUCLEOTIDE SEQUENCE [LARGE SCALE GENOMIC DNA]</scope>
    <source>
        <strain evidence="2 3">MMS17-SY117</strain>
    </source>
</reference>
<dbReference type="Pfam" id="PF14329">
    <property type="entry name" value="DUF4386"/>
    <property type="match status" value="1"/>
</dbReference>